<dbReference type="AlphaFoldDB" id="A0A267FAG4"/>
<gene>
    <name evidence="6" type="ORF">BOX15_Mlig021795g1</name>
</gene>
<dbReference type="GO" id="GO:0005737">
    <property type="term" value="C:cytoplasm"/>
    <property type="evidence" value="ECO:0007669"/>
    <property type="project" value="TreeGrafter"/>
</dbReference>
<dbReference type="PRINTS" id="PR00153">
    <property type="entry name" value="CSAPPISMRASE"/>
</dbReference>
<evidence type="ECO:0000256" key="3">
    <source>
        <dbReference type="ARBA" id="ARBA00023235"/>
    </source>
</evidence>
<comment type="catalytic activity">
    <reaction evidence="1 4">
        <text>[protein]-peptidylproline (omega=180) = [protein]-peptidylproline (omega=0)</text>
        <dbReference type="Rhea" id="RHEA:16237"/>
        <dbReference type="Rhea" id="RHEA-COMP:10747"/>
        <dbReference type="Rhea" id="RHEA-COMP:10748"/>
        <dbReference type="ChEBI" id="CHEBI:83833"/>
        <dbReference type="ChEBI" id="CHEBI:83834"/>
        <dbReference type="EC" id="5.2.1.8"/>
    </reaction>
</comment>
<accession>A0A267FAG4</accession>
<proteinExistence type="inferred from homology"/>
<feature type="domain" description="PPIase cyclophilin-type" evidence="5">
    <location>
        <begin position="57"/>
        <end position="209"/>
    </location>
</feature>
<protein>
    <recommendedName>
        <fullName evidence="4">Peptidyl-prolyl cis-trans isomerase</fullName>
        <shortName evidence="4">PPIase</shortName>
        <ecNumber evidence="4">5.2.1.8</ecNumber>
    </recommendedName>
</protein>
<sequence length="234" mass="25855">MQQLTAILLLVLYASAPAAAMRDKEEEEPKPTYKVTEEVWFEVEIKDLDGPGDDFTGKFTIGVFGEDAPATAMNFVALAKGWRSAKGDVLHYKGTPVHRVVPDFVVQMGDVTRKDGTGGASIFGKSFNDEPFILSHRSPGWVAMANHGPDTNGSQFYITLTKARWLDKHHVVFGKILRGFDVVNTIGEVPTNSKNAQPKRKIRIIDCGVVSIKKPYVLSKDELDVTTDIMSRSE</sequence>
<dbReference type="OrthoDB" id="193499at2759"/>
<comment type="function">
    <text evidence="4">PPIases accelerate the folding of proteins. It catalyzes the cis-trans isomerization of proline imidic peptide bonds in oligopeptides.</text>
</comment>
<dbReference type="Pfam" id="PF00160">
    <property type="entry name" value="Pro_isomerase"/>
    <property type="match status" value="1"/>
</dbReference>
<evidence type="ECO:0000256" key="2">
    <source>
        <dbReference type="ARBA" id="ARBA00023110"/>
    </source>
</evidence>
<evidence type="ECO:0000313" key="7">
    <source>
        <dbReference type="Proteomes" id="UP000215902"/>
    </source>
</evidence>
<dbReference type="PROSITE" id="PS50072">
    <property type="entry name" value="CSA_PPIASE_2"/>
    <property type="match status" value="1"/>
</dbReference>
<keyword evidence="3 4" id="KW-0413">Isomerase</keyword>
<dbReference type="Gene3D" id="2.40.100.10">
    <property type="entry name" value="Cyclophilin-like"/>
    <property type="match status" value="1"/>
</dbReference>
<dbReference type="GO" id="GO:0016018">
    <property type="term" value="F:cyclosporin A binding"/>
    <property type="evidence" value="ECO:0007669"/>
    <property type="project" value="TreeGrafter"/>
</dbReference>
<dbReference type="Proteomes" id="UP000215902">
    <property type="component" value="Unassembled WGS sequence"/>
</dbReference>
<feature type="chain" id="PRO_5011825619" description="Peptidyl-prolyl cis-trans isomerase" evidence="4">
    <location>
        <begin position="21"/>
        <end position="234"/>
    </location>
</feature>
<feature type="signal peptide" evidence="4">
    <location>
        <begin position="1"/>
        <end position="20"/>
    </location>
</feature>
<dbReference type="STRING" id="282301.A0A267FAG4"/>
<evidence type="ECO:0000259" key="5">
    <source>
        <dbReference type="PROSITE" id="PS50072"/>
    </source>
</evidence>
<dbReference type="SUPFAM" id="SSF50891">
    <property type="entry name" value="Cyclophilin-like"/>
    <property type="match status" value="1"/>
</dbReference>
<evidence type="ECO:0000256" key="4">
    <source>
        <dbReference type="RuleBase" id="RU363019"/>
    </source>
</evidence>
<dbReference type="GO" id="GO:0006457">
    <property type="term" value="P:protein folding"/>
    <property type="evidence" value="ECO:0007669"/>
    <property type="project" value="TreeGrafter"/>
</dbReference>
<name>A0A267FAG4_9PLAT</name>
<keyword evidence="7" id="KW-1185">Reference proteome</keyword>
<dbReference type="EC" id="5.2.1.8" evidence="4"/>
<organism evidence="6 7">
    <name type="scientific">Macrostomum lignano</name>
    <dbReference type="NCBI Taxonomy" id="282301"/>
    <lineage>
        <taxon>Eukaryota</taxon>
        <taxon>Metazoa</taxon>
        <taxon>Spiralia</taxon>
        <taxon>Lophotrochozoa</taxon>
        <taxon>Platyhelminthes</taxon>
        <taxon>Rhabditophora</taxon>
        <taxon>Macrostomorpha</taxon>
        <taxon>Macrostomida</taxon>
        <taxon>Macrostomidae</taxon>
        <taxon>Macrostomum</taxon>
    </lineage>
</organism>
<comment type="similarity">
    <text evidence="4">Belongs to the cyclophilin-type PPIase family.</text>
</comment>
<keyword evidence="4" id="KW-0732">Signal</keyword>
<dbReference type="FunFam" id="2.40.100.10:FF:000025">
    <property type="entry name" value="Peptidyl-prolyl cis-trans isomerase CYP19-2"/>
    <property type="match status" value="1"/>
</dbReference>
<dbReference type="InterPro" id="IPR002130">
    <property type="entry name" value="Cyclophilin-type_PPIase_dom"/>
</dbReference>
<evidence type="ECO:0000256" key="1">
    <source>
        <dbReference type="ARBA" id="ARBA00000971"/>
    </source>
</evidence>
<dbReference type="PANTHER" id="PTHR11071:SF547">
    <property type="entry name" value="PEPTIDYL-PROLYL CIS-TRANS ISOMERASE"/>
    <property type="match status" value="1"/>
</dbReference>
<dbReference type="InterPro" id="IPR029000">
    <property type="entry name" value="Cyclophilin-like_dom_sf"/>
</dbReference>
<dbReference type="GO" id="GO:0003755">
    <property type="term" value="F:peptidyl-prolyl cis-trans isomerase activity"/>
    <property type="evidence" value="ECO:0007669"/>
    <property type="project" value="UniProtKB-UniRule"/>
</dbReference>
<keyword evidence="2 4" id="KW-0697">Rotamase</keyword>
<dbReference type="PANTHER" id="PTHR11071">
    <property type="entry name" value="PEPTIDYL-PROLYL CIS-TRANS ISOMERASE"/>
    <property type="match status" value="1"/>
</dbReference>
<comment type="caution">
    <text evidence="6">The sequence shown here is derived from an EMBL/GenBank/DDBJ whole genome shotgun (WGS) entry which is preliminary data.</text>
</comment>
<reference evidence="6 7" key="1">
    <citation type="submission" date="2017-06" db="EMBL/GenBank/DDBJ databases">
        <title>A platform for efficient transgenesis in Macrostomum lignano, a flatworm model organism for stem cell research.</title>
        <authorList>
            <person name="Berezikov E."/>
        </authorList>
    </citation>
    <scope>NUCLEOTIDE SEQUENCE [LARGE SCALE GENOMIC DNA]</scope>
    <source>
        <strain evidence="6">DV1</strain>
        <tissue evidence="6">Whole organism</tissue>
    </source>
</reference>
<dbReference type="EMBL" id="NIVC01001207">
    <property type="protein sequence ID" value="PAA70781.1"/>
    <property type="molecule type" value="Genomic_DNA"/>
</dbReference>
<evidence type="ECO:0000313" key="6">
    <source>
        <dbReference type="EMBL" id="PAA70781.1"/>
    </source>
</evidence>